<protein>
    <submittedName>
        <fullName evidence="1">Uncharacterized protein</fullName>
    </submittedName>
</protein>
<dbReference type="AlphaFoldDB" id="A0A1G8K5D0"/>
<accession>A0A1G8K5D0</accession>
<gene>
    <name evidence="1" type="ORF">SAMN05216555_102138</name>
</gene>
<dbReference type="Proteomes" id="UP000182130">
    <property type="component" value="Unassembled WGS sequence"/>
</dbReference>
<evidence type="ECO:0000313" key="1">
    <source>
        <dbReference type="EMBL" id="SDI38631.1"/>
    </source>
</evidence>
<proteinExistence type="predicted"/>
<organism evidence="1 2">
    <name type="scientific">Arthrobacter cupressi</name>
    <dbReference type="NCBI Taxonomy" id="1045773"/>
    <lineage>
        <taxon>Bacteria</taxon>
        <taxon>Bacillati</taxon>
        <taxon>Actinomycetota</taxon>
        <taxon>Actinomycetes</taxon>
        <taxon>Micrococcales</taxon>
        <taxon>Micrococcaceae</taxon>
        <taxon>Arthrobacter</taxon>
    </lineage>
</organism>
<dbReference type="RefSeq" id="WP_074586812.1">
    <property type="nucleotide sequence ID" value="NZ_FNEI01000002.1"/>
</dbReference>
<evidence type="ECO:0000313" key="2">
    <source>
        <dbReference type="Proteomes" id="UP000182130"/>
    </source>
</evidence>
<name>A0A1G8K5D0_9MICC</name>
<keyword evidence="2" id="KW-1185">Reference proteome</keyword>
<dbReference type="STRING" id="1045773.SAMN05216555_102138"/>
<dbReference type="EMBL" id="FNEI01000002">
    <property type="protein sequence ID" value="SDI38631.1"/>
    <property type="molecule type" value="Genomic_DNA"/>
</dbReference>
<sequence length="113" mass="12351">MEKLKNVVRSEYFPAGVVLGGVLLFWTVGLLGGLSWLSGGQSPLTVLSWMIFIYAAVVLSPVAVALSVMDISRRYRGTHDAGITEPLLKAAAPLLRNLAELRRMALARLQRED</sequence>
<reference evidence="2" key="1">
    <citation type="submission" date="2016-10" db="EMBL/GenBank/DDBJ databases">
        <authorList>
            <person name="Varghese N."/>
            <person name="Submissions S."/>
        </authorList>
    </citation>
    <scope>NUCLEOTIDE SEQUENCE [LARGE SCALE GENOMIC DNA]</scope>
    <source>
        <strain evidence="2">CGMCC 1.10783</strain>
    </source>
</reference>